<dbReference type="SUPFAM" id="SSF69318">
    <property type="entry name" value="Integrin alpha N-terminal domain"/>
    <property type="match status" value="1"/>
</dbReference>
<dbReference type="Gene3D" id="2.30.30.100">
    <property type="match status" value="2"/>
</dbReference>
<dbReference type="AlphaFoldDB" id="A0A2N6LUN0"/>
<proteinExistence type="predicted"/>
<keyword evidence="1" id="KW-0732">Signal</keyword>
<name>A0A2N6LUN0_9CYAN</name>
<protein>
    <recommendedName>
        <fullName evidence="4">VCBS repeat-containing protein</fullName>
    </recommendedName>
</protein>
<sequence>MFLTFVLLVASQLRELNAVETLTFTRVDYAVAGNGPKSIVVGDLNQDGNLDMAVANRHSKNISVLFNQGNASFGVPVNYSVGTQPLDLAIADFDKDLDLDLVTANSGSRNISVLLNSGNGSFGTVNDFNVGGGPYGVTIGDFNLDSHIDIAVANNNSNSVAILLTVRAIKDEFGEI</sequence>
<evidence type="ECO:0000256" key="1">
    <source>
        <dbReference type="ARBA" id="ARBA00022729"/>
    </source>
</evidence>
<reference evidence="2 3" key="1">
    <citation type="submission" date="2017-07" db="EMBL/GenBank/DDBJ databases">
        <title>Genomes of Fischerella (Mastigocladus) sp. strains.</title>
        <authorList>
            <person name="Miller S.R."/>
        </authorList>
    </citation>
    <scope>NUCLEOTIDE SEQUENCE [LARGE SCALE GENOMIC DNA]</scope>
    <source>
        <strain evidence="2 3">CCMEE 5330</strain>
    </source>
</reference>
<evidence type="ECO:0000313" key="2">
    <source>
        <dbReference type="EMBL" id="PMB38225.1"/>
    </source>
</evidence>
<gene>
    <name evidence="2" type="ORF">CEN41_24025</name>
</gene>
<dbReference type="InterPro" id="IPR028994">
    <property type="entry name" value="Integrin_alpha_N"/>
</dbReference>
<evidence type="ECO:0000313" key="3">
    <source>
        <dbReference type="Proteomes" id="UP000234966"/>
    </source>
</evidence>
<dbReference type="InterPro" id="IPR013517">
    <property type="entry name" value="FG-GAP"/>
</dbReference>
<organism evidence="2 3">
    <name type="scientific">Fischerella thermalis CCMEE 5330</name>
    <dbReference type="NCBI Taxonomy" id="2019670"/>
    <lineage>
        <taxon>Bacteria</taxon>
        <taxon>Bacillati</taxon>
        <taxon>Cyanobacteriota</taxon>
        <taxon>Cyanophyceae</taxon>
        <taxon>Nostocales</taxon>
        <taxon>Hapalosiphonaceae</taxon>
        <taxon>Fischerella</taxon>
    </lineage>
</organism>
<feature type="non-terminal residue" evidence="2">
    <location>
        <position position="176"/>
    </location>
</feature>
<dbReference type="PANTHER" id="PTHR46580">
    <property type="entry name" value="SENSOR KINASE-RELATED"/>
    <property type="match status" value="1"/>
</dbReference>
<dbReference type="Proteomes" id="UP000234966">
    <property type="component" value="Unassembled WGS sequence"/>
</dbReference>
<dbReference type="PANTHER" id="PTHR46580:SF2">
    <property type="entry name" value="MAM DOMAIN-CONTAINING PROTEIN"/>
    <property type="match status" value="1"/>
</dbReference>
<dbReference type="Pfam" id="PF13517">
    <property type="entry name" value="FG-GAP_3"/>
    <property type="match status" value="1"/>
</dbReference>
<comment type="caution">
    <text evidence="2">The sequence shown here is derived from an EMBL/GenBank/DDBJ whole genome shotgun (WGS) entry which is preliminary data.</text>
</comment>
<evidence type="ECO:0008006" key="4">
    <source>
        <dbReference type="Google" id="ProtNLM"/>
    </source>
</evidence>
<dbReference type="EMBL" id="NMQI01000699">
    <property type="protein sequence ID" value="PMB38225.1"/>
    <property type="molecule type" value="Genomic_DNA"/>
</dbReference>
<accession>A0A2N6LUN0</accession>